<evidence type="ECO:0000313" key="2">
    <source>
        <dbReference type="Proteomes" id="UP001222027"/>
    </source>
</evidence>
<dbReference type="EMBL" id="JAQQAF010000003">
    <property type="protein sequence ID" value="KAJ8497959.1"/>
    <property type="molecule type" value="Genomic_DNA"/>
</dbReference>
<gene>
    <name evidence="1" type="ORF">OPV22_008511</name>
</gene>
<dbReference type="AlphaFoldDB" id="A0AAV8R8I5"/>
<accession>A0AAV8R8I5</accession>
<sequence length="211" mass="23095">MRSSSRPSVRPSVLSHYIISVVHPRGGNQVEEASVQMDGDDGDEVHRTSQAIHTKVGEDPISGNPILGNKACPTHLLFSIDKPSNETVRIHGAPPSFCAFVLDSLLRFEIRIPKPPAAFVSRNHLRSLAPPLISDRFFFRSTALPPSSHSAWFVISSAKIGSFLFPVLDGGSGVRSLLVPGRFFSCRKIGSFPAGFRPRRILLLNGWDLCI</sequence>
<comment type="caution">
    <text evidence="1">The sequence shown here is derived from an EMBL/GenBank/DDBJ whole genome shotgun (WGS) entry which is preliminary data.</text>
</comment>
<organism evidence="1 2">
    <name type="scientific">Ensete ventricosum</name>
    <name type="common">Abyssinian banana</name>
    <name type="synonym">Musa ensete</name>
    <dbReference type="NCBI Taxonomy" id="4639"/>
    <lineage>
        <taxon>Eukaryota</taxon>
        <taxon>Viridiplantae</taxon>
        <taxon>Streptophyta</taxon>
        <taxon>Embryophyta</taxon>
        <taxon>Tracheophyta</taxon>
        <taxon>Spermatophyta</taxon>
        <taxon>Magnoliopsida</taxon>
        <taxon>Liliopsida</taxon>
        <taxon>Zingiberales</taxon>
        <taxon>Musaceae</taxon>
        <taxon>Ensete</taxon>
    </lineage>
</organism>
<proteinExistence type="predicted"/>
<dbReference type="Proteomes" id="UP001222027">
    <property type="component" value="Unassembled WGS sequence"/>
</dbReference>
<protein>
    <submittedName>
        <fullName evidence="1">Uncharacterized protein</fullName>
    </submittedName>
</protein>
<keyword evidence="2" id="KW-1185">Reference proteome</keyword>
<name>A0AAV8R8I5_ENSVE</name>
<reference evidence="1 2" key="1">
    <citation type="submission" date="2022-12" db="EMBL/GenBank/DDBJ databases">
        <title>Chromosome-scale assembly of the Ensete ventricosum genome.</title>
        <authorList>
            <person name="Dussert Y."/>
            <person name="Stocks J."/>
            <person name="Wendawek A."/>
            <person name="Woldeyes F."/>
            <person name="Nichols R.A."/>
            <person name="Borrell J.S."/>
        </authorList>
    </citation>
    <scope>NUCLEOTIDE SEQUENCE [LARGE SCALE GENOMIC DNA]</scope>
    <source>
        <strain evidence="2">cv. Maze</strain>
        <tissue evidence="1">Seeds</tissue>
    </source>
</reference>
<evidence type="ECO:0000313" key="1">
    <source>
        <dbReference type="EMBL" id="KAJ8497959.1"/>
    </source>
</evidence>